<dbReference type="Gene3D" id="3.90.280.10">
    <property type="entry name" value="PEBP-like"/>
    <property type="match status" value="1"/>
</dbReference>
<keyword evidence="2" id="KW-0560">Oxidoreductase</keyword>
<name>A0A0G4E9A0_VITBC</name>
<dbReference type="VEuPathDB" id="CryptoDB:Vbra_20015"/>
<dbReference type="PANTHER" id="PTHR45024">
    <property type="entry name" value="DEHYDROGENASES, SHORT CHAIN"/>
    <property type="match status" value="1"/>
</dbReference>
<evidence type="ECO:0000256" key="2">
    <source>
        <dbReference type="ARBA" id="ARBA00023002"/>
    </source>
</evidence>
<comment type="similarity">
    <text evidence="1">Belongs to the short-chain dehydrogenases/reductases (SDR) family.</text>
</comment>
<protein>
    <submittedName>
        <fullName evidence="4">Uncharacterized protein</fullName>
    </submittedName>
</protein>
<evidence type="ECO:0000313" key="4">
    <source>
        <dbReference type="EMBL" id="CEL91812.1"/>
    </source>
</evidence>
<dbReference type="Proteomes" id="UP000041254">
    <property type="component" value="Unassembled WGS sequence"/>
</dbReference>
<sequence length="471" mass="51168">MASASDGGRSHCAALHRHLPAVWTSLSTQPGLSLKVGSPSAPSSPSTPSTTLTSKGRSASAAPPGRPHMVNQKFGRIINITSVAGPYGDATHVGYASMKMGLCRHTGSVNISTQWELERLTVLTPDWVAPVVVYLASEHCQLTGRFNKTGGSWAAETRWQRSAGPEVPAASSPPPLCCTADMDKLMLGACDFDDAGRPAPITDMLASTEKILQRADRLMAIAMAVSTVKGGWAVGTDQRPLITTMRFEFAPLIVLLCVTHSGSAISIRRRNNDDKGEPMERLVEEGKTKYSEQLFDEAIAPLLNLAIDKPSDTHHKVTLHVEHDVANDARRDTIAGEETIQEYFRNRPSVSFDGAPDRKYTLIMMDVDDIPPSLKWCVTDIPPTGVVAAGDERFPYEPPTTIGHTYAFLLFEQSLDARTPAKPFPTRLPILPVPNPDGTTFDASHFAEDNDLLLVDFTFVRIKATPDLSFP</sequence>
<dbReference type="PANTHER" id="PTHR45024:SF2">
    <property type="entry name" value="SCP2 DOMAIN-CONTAINING PROTEIN"/>
    <property type="match status" value="1"/>
</dbReference>
<feature type="region of interest" description="Disordered" evidence="3">
    <location>
        <begin position="33"/>
        <end position="70"/>
    </location>
</feature>
<dbReference type="InterPro" id="IPR051687">
    <property type="entry name" value="Peroxisomal_Beta-Oxidation"/>
</dbReference>
<feature type="compositionally biased region" description="Low complexity" evidence="3">
    <location>
        <begin position="38"/>
        <end position="54"/>
    </location>
</feature>
<dbReference type="SUPFAM" id="SSF51735">
    <property type="entry name" value="NAD(P)-binding Rossmann-fold domains"/>
    <property type="match status" value="1"/>
</dbReference>
<dbReference type="Gene3D" id="3.40.50.720">
    <property type="entry name" value="NAD(P)-binding Rossmann-like Domain"/>
    <property type="match status" value="1"/>
</dbReference>
<dbReference type="SUPFAM" id="SSF49777">
    <property type="entry name" value="PEBP-like"/>
    <property type="match status" value="1"/>
</dbReference>
<proteinExistence type="inferred from homology"/>
<evidence type="ECO:0000313" key="5">
    <source>
        <dbReference type="Proteomes" id="UP000041254"/>
    </source>
</evidence>
<evidence type="ECO:0000256" key="3">
    <source>
        <dbReference type="SAM" id="MobiDB-lite"/>
    </source>
</evidence>
<gene>
    <name evidence="4" type="ORF">Vbra_20015</name>
</gene>
<dbReference type="GO" id="GO:0016491">
    <property type="term" value="F:oxidoreductase activity"/>
    <property type="evidence" value="ECO:0007669"/>
    <property type="project" value="UniProtKB-KW"/>
</dbReference>
<keyword evidence="5" id="KW-1185">Reference proteome</keyword>
<reference evidence="4 5" key="1">
    <citation type="submission" date="2014-11" db="EMBL/GenBank/DDBJ databases">
        <authorList>
            <person name="Zhu J."/>
            <person name="Qi W."/>
            <person name="Song R."/>
        </authorList>
    </citation>
    <scope>NUCLEOTIDE SEQUENCE [LARGE SCALE GENOMIC DNA]</scope>
</reference>
<dbReference type="AlphaFoldDB" id="A0A0G4E9A0"/>
<dbReference type="InterPro" id="IPR036610">
    <property type="entry name" value="PEBP-like_sf"/>
</dbReference>
<dbReference type="InterPro" id="IPR036291">
    <property type="entry name" value="NAD(P)-bd_dom_sf"/>
</dbReference>
<accession>A0A0G4E9A0</accession>
<dbReference type="InParanoid" id="A0A0G4E9A0"/>
<evidence type="ECO:0000256" key="1">
    <source>
        <dbReference type="ARBA" id="ARBA00006484"/>
    </source>
</evidence>
<organism evidence="4 5">
    <name type="scientific">Vitrella brassicaformis (strain CCMP3155)</name>
    <dbReference type="NCBI Taxonomy" id="1169540"/>
    <lineage>
        <taxon>Eukaryota</taxon>
        <taxon>Sar</taxon>
        <taxon>Alveolata</taxon>
        <taxon>Colpodellida</taxon>
        <taxon>Vitrellaceae</taxon>
        <taxon>Vitrella</taxon>
    </lineage>
</organism>
<dbReference type="EMBL" id="CDMY01000022">
    <property type="protein sequence ID" value="CEL91812.1"/>
    <property type="molecule type" value="Genomic_DNA"/>
</dbReference>